<proteinExistence type="predicted"/>
<gene>
    <name evidence="1" type="ORF">AGR4A_Cc190056</name>
</gene>
<dbReference type="AlphaFoldDB" id="A0A822UUW7"/>
<dbReference type="Pfam" id="PF06169">
    <property type="entry name" value="DUF982"/>
    <property type="match status" value="1"/>
</dbReference>
<dbReference type="EMBL" id="FCNL01000011">
    <property type="protein sequence ID" value="CVI15279.1"/>
    <property type="molecule type" value="Genomic_DNA"/>
</dbReference>
<organism evidence="1 2">
    <name type="scientific">Agrobacterium tumefaciens str. B6</name>
    <dbReference type="NCBI Taxonomy" id="1183423"/>
    <lineage>
        <taxon>Bacteria</taxon>
        <taxon>Pseudomonadati</taxon>
        <taxon>Pseudomonadota</taxon>
        <taxon>Alphaproteobacteria</taxon>
        <taxon>Hyphomicrobiales</taxon>
        <taxon>Rhizobiaceae</taxon>
        <taxon>Rhizobium/Agrobacterium group</taxon>
        <taxon>Agrobacterium</taxon>
        <taxon>Agrobacterium tumefaciens complex</taxon>
    </lineage>
</organism>
<dbReference type="RefSeq" id="WP_060723225.1">
    <property type="nucleotide sequence ID" value="NZ_LMVK01000004.1"/>
</dbReference>
<evidence type="ECO:0000313" key="1">
    <source>
        <dbReference type="EMBL" id="CVI15279.1"/>
    </source>
</evidence>
<name>A0A822UUW7_AGRTU</name>
<accession>A0A822UUW7</accession>
<sequence length="83" mass="9349">MDPKRWNKPVTFQTGKIGQYRTIDSTSEAALTLMNQWPTDSGKKLTSAKKICLAVLEGREEPVKARNAFLKAAEEAHVFVRDK</sequence>
<dbReference type="Gene3D" id="6.10.250.730">
    <property type="match status" value="1"/>
</dbReference>
<dbReference type="Proteomes" id="UP000192074">
    <property type="component" value="Unassembled WGS sequence"/>
</dbReference>
<comment type="caution">
    <text evidence="1">The sequence shown here is derived from an EMBL/GenBank/DDBJ whole genome shotgun (WGS) entry which is preliminary data.</text>
</comment>
<dbReference type="InterPro" id="IPR010385">
    <property type="entry name" value="DUF982"/>
</dbReference>
<evidence type="ECO:0000313" key="2">
    <source>
        <dbReference type="Proteomes" id="UP000192074"/>
    </source>
</evidence>
<evidence type="ECO:0008006" key="3">
    <source>
        <dbReference type="Google" id="ProtNLM"/>
    </source>
</evidence>
<protein>
    <recommendedName>
        <fullName evidence="3">DUF982 domain-containing protein</fullName>
    </recommendedName>
</protein>
<reference evidence="1 2" key="1">
    <citation type="submission" date="2016-01" db="EMBL/GenBank/DDBJ databases">
        <authorList>
            <person name="Regsiter A."/>
            <person name="william w."/>
        </authorList>
    </citation>
    <scope>NUCLEOTIDE SEQUENCE [LARGE SCALE GENOMIC DNA]</scope>
    <source>
        <strain evidence="1 2">B6</strain>
    </source>
</reference>